<evidence type="ECO:0000313" key="3">
    <source>
        <dbReference type="Proteomes" id="UP000033710"/>
    </source>
</evidence>
<dbReference type="RefSeq" id="XP_016585391.1">
    <property type="nucleotide sequence ID" value="XM_016730625.1"/>
</dbReference>
<name>A0A0F2M1S6_SPOSC</name>
<gene>
    <name evidence="2" type="ORF">SPSK_03791</name>
</gene>
<feature type="transmembrane region" description="Helical" evidence="1">
    <location>
        <begin position="17"/>
        <end position="42"/>
    </location>
</feature>
<dbReference type="KEGG" id="ssck:SPSK_03791"/>
<dbReference type="EMBL" id="AXCR01000010">
    <property type="protein sequence ID" value="KJR82715.1"/>
    <property type="molecule type" value="Genomic_DNA"/>
</dbReference>
<keyword evidence="1" id="KW-0812">Transmembrane</keyword>
<proteinExistence type="predicted"/>
<dbReference type="GeneID" id="27665902"/>
<dbReference type="AlphaFoldDB" id="A0A0F2M1S6"/>
<sequence>MALDGVPMWHLVASSFWLYYSVFGVFACGALLDQMGIIGGALPRVQRGAIPLPLPAHRVFGSHFFHDLLDVKCFGNAALGRSPDEIS</sequence>
<dbReference type="Proteomes" id="UP000033710">
    <property type="component" value="Unassembled WGS sequence"/>
</dbReference>
<evidence type="ECO:0000313" key="2">
    <source>
        <dbReference type="EMBL" id="KJR82715.1"/>
    </source>
</evidence>
<comment type="caution">
    <text evidence="2">The sequence shown here is derived from an EMBL/GenBank/DDBJ whole genome shotgun (WGS) entry which is preliminary data.</text>
</comment>
<organism evidence="2 3">
    <name type="scientific">Sporothrix schenckii 1099-18</name>
    <dbReference type="NCBI Taxonomy" id="1397361"/>
    <lineage>
        <taxon>Eukaryota</taxon>
        <taxon>Fungi</taxon>
        <taxon>Dikarya</taxon>
        <taxon>Ascomycota</taxon>
        <taxon>Pezizomycotina</taxon>
        <taxon>Sordariomycetes</taxon>
        <taxon>Sordariomycetidae</taxon>
        <taxon>Ophiostomatales</taxon>
        <taxon>Ophiostomataceae</taxon>
        <taxon>Sporothrix</taxon>
    </lineage>
</organism>
<keyword evidence="1" id="KW-0472">Membrane</keyword>
<reference evidence="2 3" key="2">
    <citation type="journal article" date="2015" name="Eukaryot. Cell">
        <title>Asexual propagation of a virulent clone complex in a human and feline outbreak of sporotrichosis.</title>
        <authorList>
            <person name="Teixeira Mde M."/>
            <person name="Rodrigues A.M."/>
            <person name="Tsui C.K."/>
            <person name="de Almeida L.G."/>
            <person name="Van Diepeningen A.D."/>
            <person name="van den Ende B.G."/>
            <person name="Fernandes G.F."/>
            <person name="Kano R."/>
            <person name="Hamelin R.C."/>
            <person name="Lopes-Bezerra L.M."/>
            <person name="Vasconcelos A.T."/>
            <person name="de Hoog S."/>
            <person name="de Camargo Z.P."/>
            <person name="Felipe M.S."/>
        </authorList>
    </citation>
    <scope>NUCLEOTIDE SEQUENCE [LARGE SCALE GENOMIC DNA]</scope>
    <source>
        <strain evidence="2 3">1099-18</strain>
    </source>
</reference>
<protein>
    <submittedName>
        <fullName evidence="2">Uncharacterized protein</fullName>
    </submittedName>
</protein>
<dbReference type="VEuPathDB" id="FungiDB:SPSK_03791"/>
<keyword evidence="1" id="KW-1133">Transmembrane helix</keyword>
<reference evidence="2 3" key="1">
    <citation type="journal article" date="2014" name="BMC Genomics">
        <title>Comparative genomics of the major fungal agents of human and animal Sporotrichosis: Sporothrix schenckii and Sporothrix brasiliensis.</title>
        <authorList>
            <person name="Teixeira M.M."/>
            <person name="de Almeida L.G."/>
            <person name="Kubitschek-Barreira P."/>
            <person name="Alves F.L."/>
            <person name="Kioshima E.S."/>
            <person name="Abadio A.K."/>
            <person name="Fernandes L."/>
            <person name="Derengowski L.S."/>
            <person name="Ferreira K.S."/>
            <person name="Souza R.C."/>
            <person name="Ruiz J.C."/>
            <person name="de Andrade N.C."/>
            <person name="Paes H.C."/>
            <person name="Nicola A.M."/>
            <person name="Albuquerque P."/>
            <person name="Gerber A.L."/>
            <person name="Martins V.P."/>
            <person name="Peconick L.D."/>
            <person name="Neto A.V."/>
            <person name="Chaucanez C.B."/>
            <person name="Silva P.A."/>
            <person name="Cunha O.L."/>
            <person name="de Oliveira F.F."/>
            <person name="dos Santos T.C."/>
            <person name="Barros A.L."/>
            <person name="Soares M.A."/>
            <person name="de Oliveira L.M."/>
            <person name="Marini M.M."/>
            <person name="Villalobos-Duno H."/>
            <person name="Cunha M.M."/>
            <person name="de Hoog S."/>
            <person name="da Silveira J.F."/>
            <person name="Henrissat B."/>
            <person name="Nino-Vega G.A."/>
            <person name="Cisalpino P.S."/>
            <person name="Mora-Montes H.M."/>
            <person name="Almeida S.R."/>
            <person name="Stajich J.E."/>
            <person name="Lopes-Bezerra L.M."/>
            <person name="Vasconcelos A.T."/>
            <person name="Felipe M.S."/>
        </authorList>
    </citation>
    <scope>NUCLEOTIDE SEQUENCE [LARGE SCALE GENOMIC DNA]</scope>
    <source>
        <strain evidence="2 3">1099-18</strain>
    </source>
</reference>
<evidence type="ECO:0000256" key="1">
    <source>
        <dbReference type="SAM" id="Phobius"/>
    </source>
</evidence>
<accession>A0A0F2M1S6</accession>